<comment type="similarity">
    <text evidence="2">Belongs to the ZapA family. Type 1 subfamily.</text>
</comment>
<comment type="subunit">
    <text evidence="10">Homodimer. Interacts with FtsZ.</text>
</comment>
<dbReference type="Proteomes" id="UP000626148">
    <property type="component" value="Unassembled WGS sequence"/>
</dbReference>
<protein>
    <recommendedName>
        <fullName evidence="3">Cell division protein ZapA</fullName>
    </recommendedName>
    <alternativeName>
        <fullName evidence="11">Z ring-associated protein ZapA</fullName>
    </alternativeName>
</protein>
<dbReference type="EMBL" id="BMXR01000023">
    <property type="protein sequence ID" value="GGX75925.1"/>
    <property type="molecule type" value="Genomic_DNA"/>
</dbReference>
<dbReference type="GO" id="GO:0043093">
    <property type="term" value="P:FtsZ-dependent cytokinesis"/>
    <property type="evidence" value="ECO:0007669"/>
    <property type="project" value="TreeGrafter"/>
</dbReference>
<keyword evidence="6" id="KW-0175">Coiled coil</keyword>
<evidence type="ECO:0000313" key="13">
    <source>
        <dbReference type="Proteomes" id="UP000626148"/>
    </source>
</evidence>
<dbReference type="GO" id="GO:0005829">
    <property type="term" value="C:cytosol"/>
    <property type="evidence" value="ECO:0007669"/>
    <property type="project" value="TreeGrafter"/>
</dbReference>
<reference evidence="12" key="2">
    <citation type="submission" date="2020-09" db="EMBL/GenBank/DDBJ databases">
        <authorList>
            <person name="Sun Q."/>
            <person name="Kim S."/>
        </authorList>
    </citation>
    <scope>NUCLEOTIDE SEQUENCE</scope>
    <source>
        <strain evidence="12">KCTC 22169</strain>
    </source>
</reference>
<dbReference type="AlphaFoldDB" id="A0A918KTW2"/>
<dbReference type="GO" id="GO:0032153">
    <property type="term" value="C:cell division site"/>
    <property type="evidence" value="ECO:0007669"/>
    <property type="project" value="TreeGrafter"/>
</dbReference>
<dbReference type="InterPro" id="IPR042233">
    <property type="entry name" value="Cell_div_ZapA_N"/>
</dbReference>
<comment type="subcellular location">
    <subcellularLocation>
        <location evidence="1">Cytoplasm</location>
    </subcellularLocation>
</comment>
<comment type="function">
    <text evidence="9">Activator of cell division through the inhibition of FtsZ GTPase activity, therefore promoting FtsZ assembly into bundles of protofilaments necessary for the formation of the division Z ring. It is recruited early at mid-cell but it is not essential for cell division.</text>
</comment>
<reference evidence="12" key="1">
    <citation type="journal article" date="2014" name="Int. J. Syst. Evol. Microbiol.">
        <title>Complete genome sequence of Corynebacterium casei LMG S-19264T (=DSM 44701T), isolated from a smear-ripened cheese.</title>
        <authorList>
            <consortium name="US DOE Joint Genome Institute (JGI-PGF)"/>
            <person name="Walter F."/>
            <person name="Albersmeier A."/>
            <person name="Kalinowski J."/>
            <person name="Ruckert C."/>
        </authorList>
    </citation>
    <scope>NUCLEOTIDE SEQUENCE</scope>
    <source>
        <strain evidence="12">KCTC 22169</strain>
    </source>
</reference>
<evidence type="ECO:0000256" key="8">
    <source>
        <dbReference type="ARBA" id="ARBA00023306"/>
    </source>
</evidence>
<comment type="caution">
    <text evidence="12">The sequence shown here is derived from an EMBL/GenBank/DDBJ whole genome shotgun (WGS) entry which is preliminary data.</text>
</comment>
<evidence type="ECO:0000256" key="9">
    <source>
        <dbReference type="ARBA" id="ARBA00024910"/>
    </source>
</evidence>
<evidence type="ECO:0000256" key="3">
    <source>
        <dbReference type="ARBA" id="ARBA00015195"/>
    </source>
</evidence>
<dbReference type="InterPro" id="IPR036192">
    <property type="entry name" value="Cell_div_ZapA-like_sf"/>
</dbReference>
<keyword evidence="5 12" id="KW-0132">Cell division</keyword>
<dbReference type="RefSeq" id="WP_189613772.1">
    <property type="nucleotide sequence ID" value="NZ_BMXR01000023.1"/>
</dbReference>
<evidence type="ECO:0000256" key="11">
    <source>
        <dbReference type="ARBA" id="ARBA00033158"/>
    </source>
</evidence>
<organism evidence="12 13">
    <name type="scientific">Saccharospirillum salsuginis</name>
    <dbReference type="NCBI Taxonomy" id="418750"/>
    <lineage>
        <taxon>Bacteria</taxon>
        <taxon>Pseudomonadati</taxon>
        <taxon>Pseudomonadota</taxon>
        <taxon>Gammaproteobacteria</taxon>
        <taxon>Oceanospirillales</taxon>
        <taxon>Saccharospirillaceae</taxon>
        <taxon>Saccharospirillum</taxon>
    </lineage>
</organism>
<dbReference type="InterPro" id="IPR007838">
    <property type="entry name" value="Cell_div_ZapA-like"/>
</dbReference>
<dbReference type="GO" id="GO:0000917">
    <property type="term" value="P:division septum assembly"/>
    <property type="evidence" value="ECO:0007669"/>
    <property type="project" value="UniProtKB-KW"/>
</dbReference>
<gene>
    <name evidence="12" type="primary">zapA</name>
    <name evidence="12" type="ORF">GCM10007392_48680</name>
</gene>
<dbReference type="Gene3D" id="1.20.5.50">
    <property type="match status" value="1"/>
</dbReference>
<evidence type="ECO:0000256" key="4">
    <source>
        <dbReference type="ARBA" id="ARBA00022490"/>
    </source>
</evidence>
<accession>A0A918KTW2</accession>
<evidence type="ECO:0000256" key="5">
    <source>
        <dbReference type="ARBA" id="ARBA00022618"/>
    </source>
</evidence>
<dbReference type="GO" id="GO:0030428">
    <property type="term" value="C:cell septum"/>
    <property type="evidence" value="ECO:0007669"/>
    <property type="project" value="TreeGrafter"/>
</dbReference>
<sequence>MNEHKTLTVTILEREYRVACPEGQEPKLEEAARSLDKKMKEIRSTGKVFGIERIAVMAALNLTRELIDREPVVTQDLDALARLESKIDAAMPEQIDIPMELDPDEDAGRA</sequence>
<dbReference type="GO" id="GO:0000921">
    <property type="term" value="P:septin ring assembly"/>
    <property type="evidence" value="ECO:0007669"/>
    <property type="project" value="TreeGrafter"/>
</dbReference>
<keyword evidence="7" id="KW-0717">Septation</keyword>
<dbReference type="PANTHER" id="PTHR34981">
    <property type="entry name" value="CELL DIVISION PROTEIN ZAPA"/>
    <property type="match status" value="1"/>
</dbReference>
<name>A0A918KTW2_9GAMM</name>
<keyword evidence="8" id="KW-0131">Cell cycle</keyword>
<evidence type="ECO:0000256" key="7">
    <source>
        <dbReference type="ARBA" id="ARBA00023210"/>
    </source>
</evidence>
<dbReference type="Pfam" id="PF05164">
    <property type="entry name" value="ZapA"/>
    <property type="match status" value="1"/>
</dbReference>
<evidence type="ECO:0000256" key="1">
    <source>
        <dbReference type="ARBA" id="ARBA00004496"/>
    </source>
</evidence>
<proteinExistence type="inferred from homology"/>
<dbReference type="SUPFAM" id="SSF102829">
    <property type="entry name" value="Cell division protein ZapA-like"/>
    <property type="match status" value="1"/>
</dbReference>
<dbReference type="Gene3D" id="3.30.160.880">
    <property type="entry name" value="Cell division protein ZapA protomer, N-terminal domain"/>
    <property type="match status" value="1"/>
</dbReference>
<keyword evidence="4" id="KW-0963">Cytoplasm</keyword>
<evidence type="ECO:0000256" key="2">
    <source>
        <dbReference type="ARBA" id="ARBA00010074"/>
    </source>
</evidence>
<dbReference type="PANTHER" id="PTHR34981:SF1">
    <property type="entry name" value="CELL DIVISION PROTEIN ZAPA"/>
    <property type="match status" value="1"/>
</dbReference>
<evidence type="ECO:0000256" key="6">
    <source>
        <dbReference type="ARBA" id="ARBA00023054"/>
    </source>
</evidence>
<evidence type="ECO:0000313" key="12">
    <source>
        <dbReference type="EMBL" id="GGX75925.1"/>
    </source>
</evidence>
<keyword evidence="13" id="KW-1185">Reference proteome</keyword>
<evidence type="ECO:0000256" key="10">
    <source>
        <dbReference type="ARBA" id="ARBA00026068"/>
    </source>
</evidence>